<dbReference type="Proteomes" id="UP000299102">
    <property type="component" value="Unassembled WGS sequence"/>
</dbReference>
<keyword evidence="2" id="KW-1185">Reference proteome</keyword>
<accession>A0A4C1TFJ2</accession>
<reference evidence="1 2" key="1">
    <citation type="journal article" date="2019" name="Commun. Biol.">
        <title>The bagworm genome reveals a unique fibroin gene that provides high tensile strength.</title>
        <authorList>
            <person name="Kono N."/>
            <person name="Nakamura H."/>
            <person name="Ohtoshi R."/>
            <person name="Tomita M."/>
            <person name="Numata K."/>
            <person name="Arakawa K."/>
        </authorList>
    </citation>
    <scope>NUCLEOTIDE SEQUENCE [LARGE SCALE GENOMIC DNA]</scope>
</reference>
<evidence type="ECO:0000313" key="2">
    <source>
        <dbReference type="Proteomes" id="UP000299102"/>
    </source>
</evidence>
<dbReference type="EMBL" id="BGZK01005256">
    <property type="protein sequence ID" value="GBP13242.1"/>
    <property type="molecule type" value="Genomic_DNA"/>
</dbReference>
<evidence type="ECO:0000313" key="1">
    <source>
        <dbReference type="EMBL" id="GBP13242.1"/>
    </source>
</evidence>
<gene>
    <name evidence="1" type="ORF">EVAR_101105_1</name>
</gene>
<organism evidence="1 2">
    <name type="scientific">Eumeta variegata</name>
    <name type="common">Bagworm moth</name>
    <name type="synonym">Eumeta japonica</name>
    <dbReference type="NCBI Taxonomy" id="151549"/>
    <lineage>
        <taxon>Eukaryota</taxon>
        <taxon>Metazoa</taxon>
        <taxon>Ecdysozoa</taxon>
        <taxon>Arthropoda</taxon>
        <taxon>Hexapoda</taxon>
        <taxon>Insecta</taxon>
        <taxon>Pterygota</taxon>
        <taxon>Neoptera</taxon>
        <taxon>Endopterygota</taxon>
        <taxon>Lepidoptera</taxon>
        <taxon>Glossata</taxon>
        <taxon>Ditrysia</taxon>
        <taxon>Tineoidea</taxon>
        <taxon>Psychidae</taxon>
        <taxon>Oiketicinae</taxon>
        <taxon>Eumeta</taxon>
    </lineage>
</organism>
<dbReference type="AlphaFoldDB" id="A0A4C1TFJ2"/>
<dbReference type="OrthoDB" id="8066269at2759"/>
<proteinExistence type="predicted"/>
<comment type="caution">
    <text evidence="1">The sequence shown here is derived from an EMBL/GenBank/DDBJ whole genome shotgun (WGS) entry which is preliminary data.</text>
</comment>
<name>A0A4C1TFJ2_EUMVA</name>
<protein>
    <submittedName>
        <fullName evidence="1">Uncharacterized protein</fullName>
    </submittedName>
</protein>
<sequence length="86" mass="9701">MSSKTYADIAVAEEKITNEVSRAKFYKKIEQKIKNKQKGVGGENKQQPWMFQVVARGSTIKGDGILGRDNIWGKSKLDSTRNLKDI</sequence>